<dbReference type="RefSeq" id="XP_003051059.1">
    <property type="nucleotide sequence ID" value="XM_003051013.1"/>
</dbReference>
<evidence type="ECO:0000313" key="2">
    <source>
        <dbReference type="EMBL" id="EEU45346.1"/>
    </source>
</evidence>
<dbReference type="KEGG" id="nhe:NECHADRAFT_80943"/>
<sequence>MPGKTTILEELTKPNPLVKNMAKWGPNSANSTWAAVEGWTQWQDFTAERLYAIFFDVVESEWNVRSELHASPTDWDSQVFDEDGLEHAVLSTHLLPPVNAALRHGLRYAKLDKMASINLGRAGRTYYEPGGDRRFKPDWALCSGNHIETFADNSFRYYSLMPGDSKLSNKWHSSFCQEAAKFATWRDPVRQILTYCIQSGSRYGFIITDKELVVIRIRTEPTGSGLGASRSSRQQPQHSYNTSTSTDMSMLSTSMRDVSISGSSWKSTSPAVDGYPVEYRAIPWENHGRGKRQLTVRLALFYLSWMAALGRNEPQPSYPSLDSAWFSIDGAFVHNTTGLVSKKSVKKVEYPDPSGGRGPRWETIEGDDDGESMQVLTLESVLTLDVTEHGGRNYYYFMDDEEPVLITSGIPIYDSSGQQYGYFDGLAWRVGSPPQPSENTAKSKRKKHRK</sequence>
<dbReference type="AlphaFoldDB" id="C7YT43"/>
<proteinExistence type="predicted"/>
<dbReference type="OMA" id="LICMSIM"/>
<protein>
    <submittedName>
        <fullName evidence="2">Uncharacterized protein</fullName>
    </submittedName>
</protein>
<feature type="region of interest" description="Disordered" evidence="1">
    <location>
        <begin position="431"/>
        <end position="450"/>
    </location>
</feature>
<dbReference type="EMBL" id="GG698899">
    <property type="protein sequence ID" value="EEU45346.1"/>
    <property type="molecule type" value="Genomic_DNA"/>
</dbReference>
<keyword evidence="3" id="KW-1185">Reference proteome</keyword>
<organism evidence="2 3">
    <name type="scientific">Fusarium vanettenii (strain ATCC MYA-4622 / CBS 123669 / FGSC 9596 / NRRL 45880 / 77-13-4)</name>
    <name type="common">Fusarium solani subsp. pisi</name>
    <dbReference type="NCBI Taxonomy" id="660122"/>
    <lineage>
        <taxon>Eukaryota</taxon>
        <taxon>Fungi</taxon>
        <taxon>Dikarya</taxon>
        <taxon>Ascomycota</taxon>
        <taxon>Pezizomycotina</taxon>
        <taxon>Sordariomycetes</taxon>
        <taxon>Hypocreomycetidae</taxon>
        <taxon>Hypocreales</taxon>
        <taxon>Nectriaceae</taxon>
        <taxon>Fusarium</taxon>
        <taxon>Fusarium solani species complex</taxon>
        <taxon>Fusarium vanettenii</taxon>
    </lineage>
</organism>
<dbReference type="HOGENOM" id="CLU_036015_0_0_1"/>
<dbReference type="InParanoid" id="C7YT43"/>
<dbReference type="Proteomes" id="UP000005206">
    <property type="component" value="Chromosome 5"/>
</dbReference>
<dbReference type="eggNOG" id="ENOG502SUYN">
    <property type="taxonomic scope" value="Eukaryota"/>
</dbReference>
<dbReference type="OrthoDB" id="4367324at2759"/>
<name>C7YT43_FUSV7</name>
<gene>
    <name evidence="2" type="ORF">NECHADRAFT_80943</name>
</gene>
<feature type="compositionally biased region" description="Polar residues" evidence="1">
    <location>
        <begin position="229"/>
        <end position="241"/>
    </location>
</feature>
<feature type="region of interest" description="Disordered" evidence="1">
    <location>
        <begin position="223"/>
        <end position="249"/>
    </location>
</feature>
<evidence type="ECO:0000256" key="1">
    <source>
        <dbReference type="SAM" id="MobiDB-lite"/>
    </source>
</evidence>
<reference evidence="2 3" key="1">
    <citation type="journal article" date="2009" name="PLoS Genet.">
        <title>The genome of Nectria haematococca: contribution of supernumerary chromosomes to gene expansion.</title>
        <authorList>
            <person name="Coleman J.J."/>
            <person name="Rounsley S.D."/>
            <person name="Rodriguez-Carres M."/>
            <person name="Kuo A."/>
            <person name="Wasmann C.C."/>
            <person name="Grimwood J."/>
            <person name="Schmutz J."/>
            <person name="Taga M."/>
            <person name="White G.J."/>
            <person name="Zhou S."/>
            <person name="Schwartz D.C."/>
            <person name="Freitag M."/>
            <person name="Ma L.J."/>
            <person name="Danchin E.G."/>
            <person name="Henrissat B."/>
            <person name="Coutinho P.M."/>
            <person name="Nelson D.R."/>
            <person name="Straney D."/>
            <person name="Napoli C.A."/>
            <person name="Barker B.M."/>
            <person name="Gribskov M."/>
            <person name="Rep M."/>
            <person name="Kroken S."/>
            <person name="Molnar I."/>
            <person name="Rensing C."/>
            <person name="Kennell J.C."/>
            <person name="Zamora J."/>
            <person name="Farman M.L."/>
            <person name="Selker E.U."/>
            <person name="Salamov A."/>
            <person name="Shapiro H."/>
            <person name="Pangilinan J."/>
            <person name="Lindquist E."/>
            <person name="Lamers C."/>
            <person name="Grigoriev I.V."/>
            <person name="Geiser D.M."/>
            <person name="Covert S.F."/>
            <person name="Temporini E."/>
            <person name="Vanetten H.D."/>
        </authorList>
    </citation>
    <scope>NUCLEOTIDE SEQUENCE [LARGE SCALE GENOMIC DNA]</scope>
    <source>
        <strain evidence="3">ATCC MYA-4622 / CBS 123669 / FGSC 9596 / NRRL 45880 / 77-13-4</strain>
    </source>
</reference>
<dbReference type="VEuPathDB" id="FungiDB:NECHADRAFT_80943"/>
<accession>C7YT43</accession>
<evidence type="ECO:0000313" key="3">
    <source>
        <dbReference type="Proteomes" id="UP000005206"/>
    </source>
</evidence>
<dbReference type="GeneID" id="9668471"/>